<dbReference type="AlphaFoldDB" id="A0A1H1NIY4"/>
<feature type="domain" description="Dyp-type peroxidase N-terminal" evidence="10">
    <location>
        <begin position="71"/>
        <end position="212"/>
    </location>
</feature>
<keyword evidence="13" id="KW-1185">Reference proteome</keyword>
<dbReference type="Proteomes" id="UP000182237">
    <property type="component" value="Chromosome I"/>
</dbReference>
<evidence type="ECO:0000256" key="6">
    <source>
        <dbReference type="ARBA" id="ARBA00023002"/>
    </source>
</evidence>
<protein>
    <submittedName>
        <fullName evidence="12">Dye decolorizing peroxidase</fullName>
    </submittedName>
</protein>
<evidence type="ECO:0000256" key="5">
    <source>
        <dbReference type="ARBA" id="ARBA00022729"/>
    </source>
</evidence>
<comment type="similarity">
    <text evidence="8">Belongs to the DyP-type peroxidase family.</text>
</comment>
<keyword evidence="3" id="KW-0349">Heme</keyword>
<dbReference type="InterPro" id="IPR048327">
    <property type="entry name" value="Dyp_perox_N"/>
</dbReference>
<evidence type="ECO:0000256" key="8">
    <source>
        <dbReference type="ARBA" id="ARBA00025737"/>
    </source>
</evidence>
<dbReference type="PANTHER" id="PTHR30521">
    <property type="entry name" value="DEFERROCHELATASE/PEROXIDASE"/>
    <property type="match status" value="1"/>
</dbReference>
<evidence type="ECO:0000256" key="7">
    <source>
        <dbReference type="ARBA" id="ARBA00023004"/>
    </source>
</evidence>
<name>A0A1H1NIY4_9CORY</name>
<evidence type="ECO:0000313" key="12">
    <source>
        <dbReference type="EMBL" id="SDR98877.1"/>
    </source>
</evidence>
<dbReference type="OrthoDB" id="9781066at2"/>
<reference evidence="12 13" key="1">
    <citation type="submission" date="2016-10" db="EMBL/GenBank/DDBJ databases">
        <authorList>
            <person name="de Groot N.N."/>
        </authorList>
    </citation>
    <scope>NUCLEOTIDE SEQUENCE [LARGE SCALE GENOMIC DNA]</scope>
    <source>
        <strain evidence="12 13">DSM 45434</strain>
    </source>
</reference>
<accession>A0A1H1NIY4</accession>
<keyword evidence="4" id="KW-0479">Metal-binding</keyword>
<dbReference type="PROSITE" id="PS51318">
    <property type="entry name" value="TAT"/>
    <property type="match status" value="1"/>
</dbReference>
<dbReference type="Pfam" id="PF04261">
    <property type="entry name" value="Dyp_perox_N"/>
    <property type="match status" value="1"/>
</dbReference>
<evidence type="ECO:0000256" key="9">
    <source>
        <dbReference type="SAM" id="MobiDB-lite"/>
    </source>
</evidence>
<dbReference type="EMBL" id="LT629765">
    <property type="protein sequence ID" value="SDR98877.1"/>
    <property type="molecule type" value="Genomic_DNA"/>
</dbReference>
<keyword evidence="6" id="KW-0560">Oxidoreductase</keyword>
<dbReference type="STRING" id="1203190.GCA_000312345_01704"/>
<gene>
    <name evidence="12" type="ORF">SAMN04488539_0789</name>
</gene>
<keyword evidence="7" id="KW-0408">Iron</keyword>
<feature type="domain" description="Dyp-type peroxidase C-terminal" evidence="11">
    <location>
        <begin position="224"/>
        <end position="405"/>
    </location>
</feature>
<dbReference type="GO" id="GO:0005829">
    <property type="term" value="C:cytosol"/>
    <property type="evidence" value="ECO:0007669"/>
    <property type="project" value="TreeGrafter"/>
</dbReference>
<keyword evidence="2 12" id="KW-0575">Peroxidase</keyword>
<dbReference type="SUPFAM" id="SSF54909">
    <property type="entry name" value="Dimeric alpha+beta barrel"/>
    <property type="match status" value="1"/>
</dbReference>
<comment type="cofactor">
    <cofactor evidence="1">
        <name>heme b</name>
        <dbReference type="ChEBI" id="CHEBI:60344"/>
    </cofactor>
</comment>
<evidence type="ECO:0000313" key="13">
    <source>
        <dbReference type="Proteomes" id="UP000182237"/>
    </source>
</evidence>
<dbReference type="PANTHER" id="PTHR30521:SF4">
    <property type="entry name" value="DEFERROCHELATASE"/>
    <property type="match status" value="1"/>
</dbReference>
<dbReference type="GO" id="GO:0004601">
    <property type="term" value="F:peroxidase activity"/>
    <property type="evidence" value="ECO:0007669"/>
    <property type="project" value="UniProtKB-KW"/>
</dbReference>
<feature type="region of interest" description="Disordered" evidence="9">
    <location>
        <begin position="30"/>
        <end position="60"/>
    </location>
</feature>
<evidence type="ECO:0000256" key="3">
    <source>
        <dbReference type="ARBA" id="ARBA00022617"/>
    </source>
</evidence>
<dbReference type="InterPro" id="IPR006311">
    <property type="entry name" value="TAT_signal"/>
</dbReference>
<dbReference type="InterPro" id="IPR011008">
    <property type="entry name" value="Dimeric_a/b-barrel"/>
</dbReference>
<sequence length="429" mass="46538">MHDSGAPHVSRRRFLAGTAAVAATGTAAACSSHTAGGRGAEPTPPSRPPSNSEPNDEPLTGAVVAFDGERQAGVSTPTQAYLNLLGFNLKDRVDAAGVARLMKLWTEDARALCAGRPPLGGLEPEMSEWPANLTITVGFGARIFDLAAPGEKPSWLHDIPAFSRDALRPEWGQTDLALQVCADDPVMAAWAMRHMTRAGMDYVDTVWVQQGFMNAYGAIPKGQTPRNLFGQVDGTVNPRTDDEYDEQVWIDGPEGFAGSTSLVVRRIAMNLDTWEELDRASREESVGRTLDTGAPLSGGGEFDDPDMEARDEYGLPVIDKNSHMARARPPADHPEQRFRRRPYNYNLPPEPGSGQLSNAGLIFCAYQKDPDVQFTPVQARLDESDRLNTWITHIGSAVYWLPPGTQEGAQPGSGRDSFWGETVLRRGAG</sequence>
<evidence type="ECO:0000259" key="10">
    <source>
        <dbReference type="Pfam" id="PF04261"/>
    </source>
</evidence>
<dbReference type="InterPro" id="IPR006314">
    <property type="entry name" value="Dyp_peroxidase"/>
</dbReference>
<organism evidence="12 13">
    <name type="scientific">Corynebacterium timonense</name>
    <dbReference type="NCBI Taxonomy" id="441500"/>
    <lineage>
        <taxon>Bacteria</taxon>
        <taxon>Bacillati</taxon>
        <taxon>Actinomycetota</taxon>
        <taxon>Actinomycetes</taxon>
        <taxon>Mycobacteriales</taxon>
        <taxon>Corynebacteriaceae</taxon>
        <taxon>Corynebacterium</taxon>
    </lineage>
</organism>
<dbReference type="GO" id="GO:0046872">
    <property type="term" value="F:metal ion binding"/>
    <property type="evidence" value="ECO:0007669"/>
    <property type="project" value="UniProtKB-KW"/>
</dbReference>
<dbReference type="PROSITE" id="PS51404">
    <property type="entry name" value="DYP_PEROXIDASE"/>
    <property type="match status" value="1"/>
</dbReference>
<dbReference type="RefSeq" id="WP_019194506.1">
    <property type="nucleotide sequence ID" value="NZ_LT629765.1"/>
</dbReference>
<dbReference type="Pfam" id="PF20628">
    <property type="entry name" value="Dyp_perox_C"/>
    <property type="match status" value="1"/>
</dbReference>
<dbReference type="InterPro" id="IPR048328">
    <property type="entry name" value="Dyp_perox_C"/>
</dbReference>
<evidence type="ECO:0000256" key="4">
    <source>
        <dbReference type="ARBA" id="ARBA00022723"/>
    </source>
</evidence>
<keyword evidence="5" id="KW-0732">Signal</keyword>
<dbReference type="GO" id="GO:0020037">
    <property type="term" value="F:heme binding"/>
    <property type="evidence" value="ECO:0007669"/>
    <property type="project" value="InterPro"/>
</dbReference>
<evidence type="ECO:0000259" key="11">
    <source>
        <dbReference type="Pfam" id="PF20628"/>
    </source>
</evidence>
<evidence type="ECO:0000256" key="2">
    <source>
        <dbReference type="ARBA" id="ARBA00022559"/>
    </source>
</evidence>
<proteinExistence type="inferred from homology"/>
<feature type="region of interest" description="Disordered" evidence="9">
    <location>
        <begin position="282"/>
        <end position="306"/>
    </location>
</feature>
<dbReference type="eggNOG" id="COG2837">
    <property type="taxonomic scope" value="Bacteria"/>
</dbReference>
<evidence type="ECO:0000256" key="1">
    <source>
        <dbReference type="ARBA" id="ARBA00001970"/>
    </source>
</evidence>
<dbReference type="NCBIfam" id="TIGR01413">
    <property type="entry name" value="Dyp_perox_fam"/>
    <property type="match status" value="1"/>
</dbReference>